<protein>
    <recommendedName>
        <fullName evidence="6">Hemolysin-type calcium-binding repeat-containing protein</fullName>
    </recommendedName>
</protein>
<evidence type="ECO:0000256" key="2">
    <source>
        <dbReference type="ARBA" id="ARBA00022525"/>
    </source>
</evidence>
<dbReference type="PRINTS" id="PR00313">
    <property type="entry name" value="CABNDNGRPT"/>
</dbReference>
<dbReference type="InterPro" id="IPR001343">
    <property type="entry name" value="Hemolysn_Ca-bd"/>
</dbReference>
<dbReference type="InterPro" id="IPR011049">
    <property type="entry name" value="Serralysin-like_metalloprot_C"/>
</dbReference>
<dbReference type="InterPro" id="IPR018511">
    <property type="entry name" value="Hemolysin-typ_Ca-bd_CS"/>
</dbReference>
<dbReference type="SUPFAM" id="SSF51120">
    <property type="entry name" value="beta-Roll"/>
    <property type="match status" value="1"/>
</dbReference>
<keyword evidence="5" id="KW-1185">Reference proteome</keyword>
<dbReference type="PANTHER" id="PTHR38340:SF1">
    <property type="entry name" value="S-LAYER PROTEIN"/>
    <property type="match status" value="1"/>
</dbReference>
<dbReference type="Proteomes" id="UP000786693">
    <property type="component" value="Unassembled WGS sequence"/>
</dbReference>
<name>A0ABQ4NP15_9RHOB</name>
<gene>
    <name evidence="4" type="ORF">JANAI62_27670</name>
</gene>
<dbReference type="PANTHER" id="PTHR38340">
    <property type="entry name" value="S-LAYER PROTEIN"/>
    <property type="match status" value="1"/>
</dbReference>
<dbReference type="Pfam" id="PF00353">
    <property type="entry name" value="HemolysinCabind"/>
    <property type="match status" value="1"/>
</dbReference>
<proteinExistence type="predicted"/>
<evidence type="ECO:0008006" key="6">
    <source>
        <dbReference type="Google" id="ProtNLM"/>
    </source>
</evidence>
<dbReference type="PROSITE" id="PS00330">
    <property type="entry name" value="HEMOLYSIN_CALCIUM"/>
    <property type="match status" value="1"/>
</dbReference>
<accession>A0ABQ4NP15</accession>
<sequence>MTSIVGSATDDSVNGTGADEMILGLGGEDTLKGGNGDDTVSGGAGDDKVSGNQGNDVVKGGFGDDFINGGEGSDVLVGGHGNDEFIWTANQIEDGATDVIVDFAAIDKGKGVDSLSLLDFGGATVQINAIAVGDYEGGAMNGEDLRNNATDDVILTISSYDEHGGIIATQELVMLDVWRRDSIDALEAAFAELGFEGEIGEYVPVEYGVDLLA</sequence>
<dbReference type="RefSeq" id="WP_220749650.1">
    <property type="nucleotide sequence ID" value="NZ_BPFH01000005.1"/>
</dbReference>
<evidence type="ECO:0000313" key="5">
    <source>
        <dbReference type="Proteomes" id="UP000786693"/>
    </source>
</evidence>
<evidence type="ECO:0000313" key="4">
    <source>
        <dbReference type="EMBL" id="GIT96144.1"/>
    </source>
</evidence>
<evidence type="ECO:0000256" key="1">
    <source>
        <dbReference type="ARBA" id="ARBA00004613"/>
    </source>
</evidence>
<dbReference type="EMBL" id="BPFH01000005">
    <property type="protein sequence ID" value="GIT96144.1"/>
    <property type="molecule type" value="Genomic_DNA"/>
</dbReference>
<feature type="region of interest" description="Disordered" evidence="3">
    <location>
        <begin position="1"/>
        <end position="53"/>
    </location>
</feature>
<comment type="subcellular location">
    <subcellularLocation>
        <location evidence="1">Secreted</location>
    </subcellularLocation>
</comment>
<keyword evidence="2" id="KW-0964">Secreted</keyword>
<dbReference type="InterPro" id="IPR050557">
    <property type="entry name" value="RTX_toxin/Mannuronan_C5-epim"/>
</dbReference>
<reference evidence="4 5" key="1">
    <citation type="submission" date="2021-05" db="EMBL/GenBank/DDBJ databases">
        <title>Bacteria Genome sequencing.</title>
        <authorList>
            <person name="Takabe Y."/>
            <person name="Nakajima Y."/>
            <person name="Suzuki S."/>
            <person name="Shiozaki T."/>
        </authorList>
    </citation>
    <scope>NUCLEOTIDE SEQUENCE [LARGE SCALE GENOMIC DNA]</scope>
    <source>
        <strain evidence="4 5">AI_62</strain>
    </source>
</reference>
<dbReference type="Gene3D" id="2.150.10.10">
    <property type="entry name" value="Serralysin-like metalloprotease, C-terminal"/>
    <property type="match status" value="1"/>
</dbReference>
<comment type="caution">
    <text evidence="4">The sequence shown here is derived from an EMBL/GenBank/DDBJ whole genome shotgun (WGS) entry which is preliminary data.</text>
</comment>
<organism evidence="4 5">
    <name type="scientific">Jannaschia pagri</name>
    <dbReference type="NCBI Taxonomy" id="2829797"/>
    <lineage>
        <taxon>Bacteria</taxon>
        <taxon>Pseudomonadati</taxon>
        <taxon>Pseudomonadota</taxon>
        <taxon>Alphaproteobacteria</taxon>
        <taxon>Rhodobacterales</taxon>
        <taxon>Roseobacteraceae</taxon>
        <taxon>Jannaschia</taxon>
    </lineage>
</organism>
<evidence type="ECO:0000256" key="3">
    <source>
        <dbReference type="SAM" id="MobiDB-lite"/>
    </source>
</evidence>
<feature type="compositionally biased region" description="Polar residues" evidence="3">
    <location>
        <begin position="1"/>
        <end position="15"/>
    </location>
</feature>